<protein>
    <recommendedName>
        <fullName evidence="2">Alpha/beta hydrolase fold-3 domain-containing protein</fullName>
    </recommendedName>
</protein>
<comment type="caution">
    <text evidence="3">The sequence shown here is derived from an EMBL/GenBank/DDBJ whole genome shotgun (WGS) entry which is preliminary data.</text>
</comment>
<feature type="compositionally biased region" description="Basic and acidic residues" evidence="1">
    <location>
        <begin position="8"/>
        <end position="27"/>
    </location>
</feature>
<dbReference type="AlphaFoldDB" id="A0A428YK71"/>
<dbReference type="Proteomes" id="UP000287547">
    <property type="component" value="Unassembled WGS sequence"/>
</dbReference>
<accession>A0A428YK71</accession>
<feature type="domain" description="Alpha/beta hydrolase fold-3" evidence="2">
    <location>
        <begin position="16"/>
        <end position="101"/>
    </location>
</feature>
<sequence>MVRHRERRRDPHDQRGDGHHLRRRDADEPGLPHADPAGRARRSDPTINALYADLSGLPSVYIQASSTEMILDDSLRLAALAEKEGVQVKLEIFEGQQHTWQMGAGRSPVADEAIRKLAEWVRPKLGLG</sequence>
<dbReference type="GO" id="GO:0016787">
    <property type="term" value="F:hydrolase activity"/>
    <property type="evidence" value="ECO:0007669"/>
    <property type="project" value="InterPro"/>
</dbReference>
<dbReference type="SUPFAM" id="SSF53474">
    <property type="entry name" value="alpha/beta-Hydrolases"/>
    <property type="match status" value="1"/>
</dbReference>
<name>A0A428YK71_KIBAR</name>
<dbReference type="Gene3D" id="3.40.50.1820">
    <property type="entry name" value="alpha/beta hydrolase"/>
    <property type="match status" value="1"/>
</dbReference>
<evidence type="ECO:0000256" key="1">
    <source>
        <dbReference type="SAM" id="MobiDB-lite"/>
    </source>
</evidence>
<dbReference type="OrthoDB" id="128186at2"/>
<proteinExistence type="predicted"/>
<reference evidence="3 4" key="1">
    <citation type="submission" date="2018-05" db="EMBL/GenBank/DDBJ databases">
        <title>Evolution of GPA BGCs.</title>
        <authorList>
            <person name="Waglechner N."/>
            <person name="Wright G.D."/>
        </authorList>
    </citation>
    <scope>NUCLEOTIDE SEQUENCE [LARGE SCALE GENOMIC DNA]</scope>
    <source>
        <strain evidence="3 4">A82846</strain>
    </source>
</reference>
<dbReference type="Pfam" id="PF07859">
    <property type="entry name" value="Abhydrolase_3"/>
    <property type="match status" value="1"/>
</dbReference>
<evidence type="ECO:0000259" key="2">
    <source>
        <dbReference type="Pfam" id="PF07859"/>
    </source>
</evidence>
<evidence type="ECO:0000313" key="3">
    <source>
        <dbReference type="EMBL" id="RSM67985.1"/>
    </source>
</evidence>
<evidence type="ECO:0000313" key="4">
    <source>
        <dbReference type="Proteomes" id="UP000287547"/>
    </source>
</evidence>
<dbReference type="EMBL" id="QHKI01000077">
    <property type="protein sequence ID" value="RSM67985.1"/>
    <property type="molecule type" value="Genomic_DNA"/>
</dbReference>
<organism evidence="3 4">
    <name type="scientific">Kibdelosporangium aridum</name>
    <dbReference type="NCBI Taxonomy" id="2030"/>
    <lineage>
        <taxon>Bacteria</taxon>
        <taxon>Bacillati</taxon>
        <taxon>Actinomycetota</taxon>
        <taxon>Actinomycetes</taxon>
        <taxon>Pseudonocardiales</taxon>
        <taxon>Pseudonocardiaceae</taxon>
        <taxon>Kibdelosporangium</taxon>
    </lineage>
</organism>
<dbReference type="InterPro" id="IPR029058">
    <property type="entry name" value="AB_hydrolase_fold"/>
</dbReference>
<dbReference type="InterPro" id="IPR013094">
    <property type="entry name" value="AB_hydrolase_3"/>
</dbReference>
<feature type="region of interest" description="Disordered" evidence="1">
    <location>
        <begin position="1"/>
        <end position="44"/>
    </location>
</feature>
<gene>
    <name evidence="3" type="ORF">DMH04_47635</name>
</gene>